<keyword evidence="2" id="KW-1185">Reference proteome</keyword>
<comment type="caution">
    <text evidence="1">The sequence shown here is derived from an EMBL/GenBank/DDBJ whole genome shotgun (WGS) entry which is preliminary data.</text>
</comment>
<feature type="non-terminal residue" evidence="1">
    <location>
        <position position="67"/>
    </location>
</feature>
<accession>A0A392TPY9</accession>
<protein>
    <submittedName>
        <fullName evidence="1">Uncharacterized protein</fullName>
    </submittedName>
</protein>
<sequence length="67" mass="7856">MFNFLGFAAPPRRDSNQAFLVICLIDYLEEHLKQQEVKLLNKMTTLKLSSQNLKAIHLYILILQHFP</sequence>
<evidence type="ECO:0000313" key="1">
    <source>
        <dbReference type="EMBL" id="MCI63259.1"/>
    </source>
</evidence>
<dbReference type="Proteomes" id="UP000265520">
    <property type="component" value="Unassembled WGS sequence"/>
</dbReference>
<reference evidence="1 2" key="1">
    <citation type="journal article" date="2018" name="Front. Plant Sci.">
        <title>Red Clover (Trifolium pratense) and Zigzag Clover (T. medium) - A Picture of Genomic Similarities and Differences.</title>
        <authorList>
            <person name="Dluhosova J."/>
            <person name="Istvanek J."/>
            <person name="Nedelnik J."/>
            <person name="Repkova J."/>
        </authorList>
    </citation>
    <scope>NUCLEOTIDE SEQUENCE [LARGE SCALE GENOMIC DNA]</scope>
    <source>
        <strain evidence="2">cv. 10/8</strain>
        <tissue evidence="1">Leaf</tissue>
    </source>
</reference>
<organism evidence="1 2">
    <name type="scientific">Trifolium medium</name>
    <dbReference type="NCBI Taxonomy" id="97028"/>
    <lineage>
        <taxon>Eukaryota</taxon>
        <taxon>Viridiplantae</taxon>
        <taxon>Streptophyta</taxon>
        <taxon>Embryophyta</taxon>
        <taxon>Tracheophyta</taxon>
        <taxon>Spermatophyta</taxon>
        <taxon>Magnoliopsida</taxon>
        <taxon>eudicotyledons</taxon>
        <taxon>Gunneridae</taxon>
        <taxon>Pentapetalae</taxon>
        <taxon>rosids</taxon>
        <taxon>fabids</taxon>
        <taxon>Fabales</taxon>
        <taxon>Fabaceae</taxon>
        <taxon>Papilionoideae</taxon>
        <taxon>50 kb inversion clade</taxon>
        <taxon>NPAAA clade</taxon>
        <taxon>Hologalegina</taxon>
        <taxon>IRL clade</taxon>
        <taxon>Trifolieae</taxon>
        <taxon>Trifolium</taxon>
    </lineage>
</organism>
<name>A0A392TPY9_9FABA</name>
<dbReference type="AlphaFoldDB" id="A0A392TPY9"/>
<evidence type="ECO:0000313" key="2">
    <source>
        <dbReference type="Proteomes" id="UP000265520"/>
    </source>
</evidence>
<dbReference type="EMBL" id="LXQA010633763">
    <property type="protein sequence ID" value="MCI63259.1"/>
    <property type="molecule type" value="Genomic_DNA"/>
</dbReference>
<proteinExistence type="predicted"/>